<evidence type="ECO:0000256" key="2">
    <source>
        <dbReference type="ARBA" id="ARBA00022490"/>
    </source>
</evidence>
<dbReference type="InterPro" id="IPR032405">
    <property type="entry name" value="Kinesin_assoc"/>
</dbReference>
<evidence type="ECO:0000259" key="12">
    <source>
        <dbReference type="PROSITE" id="PS50006"/>
    </source>
</evidence>
<dbReference type="GO" id="GO:0005874">
    <property type="term" value="C:microtubule"/>
    <property type="evidence" value="ECO:0007669"/>
    <property type="project" value="UniProtKB-KW"/>
</dbReference>
<feature type="domain" description="Kinesin motor" evidence="13">
    <location>
        <begin position="1"/>
        <end position="56"/>
    </location>
</feature>
<feature type="coiled-coil region" evidence="10">
    <location>
        <begin position="291"/>
        <end position="329"/>
    </location>
</feature>
<keyword evidence="4" id="KW-0547">Nucleotide-binding</keyword>
<dbReference type="InterPro" id="IPR000253">
    <property type="entry name" value="FHA_dom"/>
</dbReference>
<evidence type="ECO:0000259" key="13">
    <source>
        <dbReference type="PROSITE" id="PS50067"/>
    </source>
</evidence>
<evidence type="ECO:0000313" key="16">
    <source>
        <dbReference type="Proteomes" id="UP000000673"/>
    </source>
</evidence>
<dbReference type="Pfam" id="PF00498">
    <property type="entry name" value="FHA"/>
    <property type="match status" value="1"/>
</dbReference>
<evidence type="ECO:0000256" key="1">
    <source>
        <dbReference type="ARBA" id="ARBA00004245"/>
    </source>
</evidence>
<dbReference type="EnsemblMetazoa" id="ADAC003455-RA">
    <property type="protein sequence ID" value="ADAC003455-PA"/>
    <property type="gene ID" value="ADAC003455"/>
</dbReference>
<keyword evidence="16" id="KW-1185">Reference proteome</keyword>
<dbReference type="InterPro" id="IPR001752">
    <property type="entry name" value="Kinesin_motor_dom"/>
</dbReference>
<dbReference type="HOGENOM" id="CLU_024347_0_0_1"/>
<dbReference type="GO" id="GO:0005524">
    <property type="term" value="F:ATP binding"/>
    <property type="evidence" value="ECO:0007669"/>
    <property type="project" value="UniProtKB-KW"/>
</dbReference>
<evidence type="ECO:0000313" key="15">
    <source>
        <dbReference type="EnsemblMetazoa" id="ADAC003455-PA"/>
    </source>
</evidence>
<keyword evidence="2" id="KW-0963">Cytoplasm</keyword>
<comment type="similarity">
    <text evidence="9">Belongs to the TRAFAC class myosin-kinesin ATPase superfamily. Kinesin family.</text>
</comment>
<feature type="region of interest" description="Disordered" evidence="11">
    <location>
        <begin position="587"/>
        <end position="607"/>
    </location>
</feature>
<dbReference type="PANTHER" id="PTHR47117">
    <property type="entry name" value="STAR-RELATED LIPID TRANSFER PROTEIN 9"/>
    <property type="match status" value="1"/>
</dbReference>
<dbReference type="Gene3D" id="2.60.200.20">
    <property type="match status" value="1"/>
</dbReference>
<feature type="region of interest" description="Disordered" evidence="11">
    <location>
        <begin position="530"/>
        <end position="575"/>
    </location>
</feature>
<keyword evidence="6 10" id="KW-0175">Coiled coil</keyword>
<reference evidence="14" key="2">
    <citation type="submission" date="2010-05" db="EMBL/GenBank/DDBJ databases">
        <authorList>
            <person name="Almeida L.G."/>
            <person name="Nicolas M.F."/>
            <person name="Souza R.C."/>
            <person name="Vasconcelos A.T.R."/>
        </authorList>
    </citation>
    <scope>NUCLEOTIDE SEQUENCE</scope>
</reference>
<dbReference type="SMART" id="SM00240">
    <property type="entry name" value="FHA"/>
    <property type="match status" value="1"/>
</dbReference>
<gene>
    <name evidence="14" type="ORF">AND_003455</name>
</gene>
<dbReference type="PROSITE" id="PS50006">
    <property type="entry name" value="FHA_DOMAIN"/>
    <property type="match status" value="1"/>
</dbReference>
<dbReference type="eggNOG" id="KOG0245">
    <property type="taxonomic scope" value="Eukaryota"/>
</dbReference>
<dbReference type="OMA" id="KAEHPVD"/>
<comment type="caution">
    <text evidence="9">Lacks conserved residue(s) required for the propagation of feature annotation.</text>
</comment>
<dbReference type="STRING" id="43151.W5JPU1"/>
<feature type="domain" description="FHA" evidence="12">
    <location>
        <begin position="195"/>
        <end position="248"/>
    </location>
</feature>
<comment type="subcellular location">
    <subcellularLocation>
        <location evidence="1">Cytoplasm</location>
        <location evidence="1">Cytoskeleton</location>
    </subcellularLocation>
</comment>
<feature type="region of interest" description="Disordered" evidence="11">
    <location>
        <begin position="352"/>
        <end position="372"/>
    </location>
</feature>
<accession>W5JPU1</accession>
<dbReference type="InterPro" id="IPR008984">
    <property type="entry name" value="SMAD_FHA_dom_sf"/>
</dbReference>
<name>W5JPU1_ANODA</name>
<dbReference type="SUPFAM" id="SSF49879">
    <property type="entry name" value="SMAD/FHA domain"/>
    <property type="match status" value="1"/>
</dbReference>
<dbReference type="FunFam" id="2.60.200.20:FF:000050">
    <property type="entry name" value="Kinesin-like protein, KLP38B"/>
    <property type="match status" value="1"/>
</dbReference>
<dbReference type="VEuPathDB" id="VectorBase:ADAR2_003566"/>
<evidence type="ECO:0000256" key="10">
    <source>
        <dbReference type="SAM" id="Coils"/>
    </source>
</evidence>
<keyword evidence="5" id="KW-0067">ATP-binding</keyword>
<feature type="compositionally biased region" description="Low complexity" evidence="11">
    <location>
        <begin position="530"/>
        <end position="550"/>
    </location>
</feature>
<dbReference type="InterPro" id="IPR036961">
    <property type="entry name" value="Kinesin_motor_dom_sf"/>
</dbReference>
<reference evidence="15" key="4">
    <citation type="submission" date="2015-06" db="UniProtKB">
        <authorList>
            <consortium name="EnsemblMetazoa"/>
        </authorList>
    </citation>
    <scope>IDENTIFICATION</scope>
</reference>
<dbReference type="SUPFAM" id="SSF52540">
    <property type="entry name" value="P-loop containing nucleoside triphosphate hydrolases"/>
    <property type="match status" value="1"/>
</dbReference>
<reference evidence="14 16" key="1">
    <citation type="journal article" date="2010" name="BMC Genomics">
        <title>Combination of measures distinguishes pre-miRNAs from other stem-loops in the genome of the newly sequenced Anopheles darlingi.</title>
        <authorList>
            <person name="Mendes N.D."/>
            <person name="Freitas A.T."/>
            <person name="Vasconcelos A.T."/>
            <person name="Sagot M.F."/>
        </authorList>
    </citation>
    <scope>NUCLEOTIDE SEQUENCE</scope>
</reference>
<dbReference type="PROSITE" id="PS50067">
    <property type="entry name" value="KINESIN_MOTOR_2"/>
    <property type="match status" value="1"/>
</dbReference>
<evidence type="ECO:0000256" key="5">
    <source>
        <dbReference type="ARBA" id="ARBA00022840"/>
    </source>
</evidence>
<keyword evidence="8" id="KW-0206">Cytoskeleton</keyword>
<sequence>MAIVLHLGYRHWDDDITAENLGGNSRTVMLATISPASIHRDETLATLRYACQARSIVNRVKVNEDPNDRLIRELLAKIERLQVQQQNYERQRRLSEANLLQPRKIIIETSVDDGKVEALRQQLAETEQELAKAQRSWRERLQEAEDVRRTEMKLLKRKGLALELSAEQKEPCLVNLAADPMLSGTLLYLIPAGTVRIGRPSSLSSPDIMLEGPLVSPNHCTIENAHGKLFLMPESHTEYETFVNGELVQERRQLFHGDRLVIGGSHYFRVSNPLCPNKSNQQMIDFQLAHQEILNEQENRLRRELDAEKQAAIAQIEAERIANEQLYEERLATLELEKFKYECRQQILESEQEAAAVAPPRDARESLAGSDLSFPDSSNLADEIRRIMEHTSEESLAHIQMMVKEAGQRCRAVGLDYEFKQQQVWQEEGMFRAIIHIVDRTNGRVAEWLPARLEYWLTVVRDRDELTAGNMFDQFELHWTDPGTDPAANDSLHSLLHEPQRSSRISLNFNSVKDAILAAGRNSLLSSTALTGSSPGAASPSTQSTKTSQPGLLRSLLTPRGSLTSPAGAAGGGSARKALFIDTNENEENIPTNNRQQSSSSASKASHRFKVKTGNYLGNIEVALLKLQKHLERHQGEQGSAEQAEPDANEVLATRMLSTMDDVQRSFQNLRSIFTECNLQEATQAAIEEELRDGRPLKSVKFLLD</sequence>
<evidence type="ECO:0000256" key="4">
    <source>
        <dbReference type="ARBA" id="ARBA00022741"/>
    </source>
</evidence>
<dbReference type="GO" id="GO:0003777">
    <property type="term" value="F:microtubule motor activity"/>
    <property type="evidence" value="ECO:0007669"/>
    <property type="project" value="InterPro"/>
</dbReference>
<keyword evidence="7" id="KW-0505">Motor protein</keyword>
<evidence type="ECO:0000256" key="6">
    <source>
        <dbReference type="ARBA" id="ARBA00023054"/>
    </source>
</evidence>
<organism evidence="14">
    <name type="scientific">Anopheles darlingi</name>
    <name type="common">Mosquito</name>
    <dbReference type="NCBI Taxonomy" id="43151"/>
    <lineage>
        <taxon>Eukaryota</taxon>
        <taxon>Metazoa</taxon>
        <taxon>Ecdysozoa</taxon>
        <taxon>Arthropoda</taxon>
        <taxon>Hexapoda</taxon>
        <taxon>Insecta</taxon>
        <taxon>Pterygota</taxon>
        <taxon>Neoptera</taxon>
        <taxon>Endopterygota</taxon>
        <taxon>Diptera</taxon>
        <taxon>Nematocera</taxon>
        <taxon>Culicoidea</taxon>
        <taxon>Culicidae</taxon>
        <taxon>Anophelinae</taxon>
        <taxon>Anopheles</taxon>
    </lineage>
</organism>
<reference evidence="14" key="3">
    <citation type="journal article" date="2013" name="Nucleic Acids Res.">
        <title>The genome of Anopheles darlingi, the main neotropical malaria vector.</title>
        <authorList>
            <person name="Marinotti O."/>
            <person name="Cerqueira G.C."/>
            <person name="de Almeida L.G."/>
            <person name="Ferro M.I."/>
            <person name="Loreto E.L."/>
            <person name="Zaha A."/>
            <person name="Teixeira S.M."/>
            <person name="Wespiser A.R."/>
            <person name="Almeida E Silva A."/>
            <person name="Schlindwein A.D."/>
            <person name="Pacheco A.C."/>
            <person name="Silva A.L."/>
            <person name="Graveley B.R."/>
            <person name="Walenz B.P."/>
            <person name="Lima Bde A."/>
            <person name="Ribeiro C.A."/>
            <person name="Nunes-Silva C.G."/>
            <person name="de Carvalho C.R."/>
            <person name="Soares C.M."/>
            <person name="de Menezes C.B."/>
            <person name="Matiolli C."/>
            <person name="Caffrey D."/>
            <person name="Araujo D.A."/>
            <person name="de Oliveira D.M."/>
            <person name="Golenbock D."/>
            <person name="Grisard E.C."/>
            <person name="Fantinatti-Garboggini F."/>
            <person name="de Carvalho F.M."/>
            <person name="Barcellos F.G."/>
            <person name="Prosdocimi F."/>
            <person name="May G."/>
            <person name="Azevedo Junior G.M."/>
            <person name="Guimaraes G.M."/>
            <person name="Goldman G.H."/>
            <person name="Padilha I.Q."/>
            <person name="Batista Jda S."/>
            <person name="Ferro J.A."/>
            <person name="Ribeiro J.M."/>
            <person name="Fietto J.L."/>
            <person name="Dabbas K.M."/>
            <person name="Cerdeira L."/>
            <person name="Agnez-Lima L.F."/>
            <person name="Brocchi M."/>
            <person name="de Carvalho M.O."/>
            <person name="Teixeira Mde M."/>
            <person name="Diniz Maia Mde M."/>
            <person name="Goldman M.H."/>
            <person name="Cruz Schneider M.P."/>
            <person name="Felipe M.S."/>
            <person name="Hungria M."/>
            <person name="Nicolas M.F."/>
            <person name="Pereira M."/>
            <person name="Montes M.A."/>
            <person name="Cantao M.E."/>
            <person name="Vincentz M."/>
            <person name="Rafael M.S."/>
            <person name="Silverman N."/>
            <person name="Stoco P.H."/>
            <person name="Souza R.C."/>
            <person name="Vicentini R."/>
            <person name="Gazzinelli R.T."/>
            <person name="Neves Rde O."/>
            <person name="Silva R."/>
            <person name="Astolfi-Filho S."/>
            <person name="Maciel T.E."/>
            <person name="Urmenyi T.P."/>
            <person name="Tadei W.P."/>
            <person name="Camargo E.P."/>
            <person name="de Vasconcelos A.T."/>
        </authorList>
    </citation>
    <scope>NUCLEOTIDE SEQUENCE</scope>
</reference>
<evidence type="ECO:0000256" key="9">
    <source>
        <dbReference type="PROSITE-ProRule" id="PRU00283"/>
    </source>
</evidence>
<evidence type="ECO:0000256" key="8">
    <source>
        <dbReference type="ARBA" id="ARBA00023212"/>
    </source>
</evidence>
<dbReference type="GO" id="GO:0007018">
    <property type="term" value="P:microtubule-based movement"/>
    <property type="evidence" value="ECO:0007669"/>
    <property type="project" value="InterPro"/>
</dbReference>
<dbReference type="InterPro" id="IPR027417">
    <property type="entry name" value="P-loop_NTPase"/>
</dbReference>
<dbReference type="VEuPathDB" id="VectorBase:ADAC003455"/>
<dbReference type="Proteomes" id="UP000000673">
    <property type="component" value="Unassembled WGS sequence"/>
</dbReference>
<proteinExistence type="inferred from homology"/>
<evidence type="ECO:0000256" key="7">
    <source>
        <dbReference type="ARBA" id="ARBA00023175"/>
    </source>
</evidence>
<protein>
    <submittedName>
        <fullName evidence="14">Kinesin-like protein KIF1B</fullName>
    </submittedName>
</protein>
<dbReference type="Pfam" id="PF00225">
    <property type="entry name" value="Kinesin"/>
    <property type="match status" value="1"/>
</dbReference>
<dbReference type="GO" id="GO:0008017">
    <property type="term" value="F:microtubule binding"/>
    <property type="evidence" value="ECO:0007669"/>
    <property type="project" value="InterPro"/>
</dbReference>
<dbReference type="AlphaFoldDB" id="W5JPU1"/>
<dbReference type="Gene3D" id="3.40.850.10">
    <property type="entry name" value="Kinesin motor domain"/>
    <property type="match status" value="1"/>
</dbReference>
<dbReference type="PANTHER" id="PTHR47117:SF5">
    <property type="entry name" value="KINESIN-LIKE PROTEIN KIF14"/>
    <property type="match status" value="1"/>
</dbReference>
<feature type="coiled-coil region" evidence="10">
    <location>
        <begin position="71"/>
        <end position="136"/>
    </location>
</feature>
<dbReference type="Pfam" id="PF16183">
    <property type="entry name" value="Kinesin_assoc"/>
    <property type="match status" value="1"/>
</dbReference>
<dbReference type="EMBL" id="ADMH02000877">
    <property type="protein sequence ID" value="ETN64784.1"/>
    <property type="molecule type" value="Genomic_DNA"/>
</dbReference>
<evidence type="ECO:0000256" key="11">
    <source>
        <dbReference type="SAM" id="MobiDB-lite"/>
    </source>
</evidence>
<evidence type="ECO:0000256" key="3">
    <source>
        <dbReference type="ARBA" id="ARBA00022701"/>
    </source>
</evidence>
<keyword evidence="3" id="KW-0493">Microtubule</keyword>
<evidence type="ECO:0000313" key="14">
    <source>
        <dbReference type="EMBL" id="ETN64784.1"/>
    </source>
</evidence>